<dbReference type="Gene3D" id="2.60.40.10">
    <property type="entry name" value="Immunoglobulins"/>
    <property type="match status" value="1"/>
</dbReference>
<dbReference type="PANTHER" id="PTHR10570">
    <property type="entry name" value="T-CELL SURFACE GLYCOPROTEIN CD3 GAMMA CHAIN / DELTA CHAIN"/>
    <property type="match status" value="1"/>
</dbReference>
<dbReference type="PANTHER" id="PTHR10570:SF8">
    <property type="entry name" value="T-CELL SURFACE GLYCOPROTEIN CD3 GAMMA CHAIN"/>
    <property type="match status" value="1"/>
</dbReference>
<dbReference type="PROSITE" id="PS50835">
    <property type="entry name" value="IG_LIKE"/>
    <property type="match status" value="1"/>
</dbReference>
<keyword evidence="2" id="KW-0812">Transmembrane</keyword>
<dbReference type="GO" id="GO:0007166">
    <property type="term" value="P:cell surface receptor signaling pathway"/>
    <property type="evidence" value="ECO:0007669"/>
    <property type="project" value="TreeGrafter"/>
</dbReference>
<keyword evidence="2" id="KW-1133">Transmembrane helix</keyword>
<reference evidence="4" key="3">
    <citation type="submission" date="2025-09" db="UniProtKB">
        <authorList>
            <consortium name="Ensembl"/>
        </authorList>
    </citation>
    <scope>IDENTIFICATION</scope>
</reference>
<dbReference type="InterPro" id="IPR013783">
    <property type="entry name" value="Ig-like_fold"/>
</dbReference>
<dbReference type="InterPro" id="IPR015484">
    <property type="entry name" value="CD3_esu/gsu/dsu"/>
</dbReference>
<feature type="domain" description="Ig-like" evidence="3">
    <location>
        <begin position="20"/>
        <end position="87"/>
    </location>
</feature>
<keyword evidence="1" id="KW-0393">Immunoglobulin domain</keyword>
<dbReference type="Ensembl" id="ENSPMRT00000034658.1">
    <property type="protein sequence ID" value="ENSPMRP00000032685.1"/>
    <property type="gene ID" value="ENSPMRG00000021179.1"/>
</dbReference>
<keyword evidence="2" id="KW-0472">Membrane</keyword>
<dbReference type="GO" id="GO:0004888">
    <property type="term" value="F:transmembrane signaling receptor activity"/>
    <property type="evidence" value="ECO:0007669"/>
    <property type="project" value="TreeGrafter"/>
</dbReference>
<dbReference type="InterPro" id="IPR032052">
    <property type="entry name" value="Ig_4"/>
</dbReference>
<dbReference type="AlphaFoldDB" id="A0A670K8M2"/>
<evidence type="ECO:0000256" key="2">
    <source>
        <dbReference type="SAM" id="Phobius"/>
    </source>
</evidence>
<dbReference type="InterPro" id="IPR007110">
    <property type="entry name" value="Ig-like_dom"/>
</dbReference>
<organism evidence="4 5">
    <name type="scientific">Podarcis muralis</name>
    <name type="common">Wall lizard</name>
    <name type="synonym">Lacerta muralis</name>
    <dbReference type="NCBI Taxonomy" id="64176"/>
    <lineage>
        <taxon>Eukaryota</taxon>
        <taxon>Metazoa</taxon>
        <taxon>Chordata</taxon>
        <taxon>Craniata</taxon>
        <taxon>Vertebrata</taxon>
        <taxon>Euteleostomi</taxon>
        <taxon>Lepidosauria</taxon>
        <taxon>Squamata</taxon>
        <taxon>Bifurcata</taxon>
        <taxon>Unidentata</taxon>
        <taxon>Episquamata</taxon>
        <taxon>Laterata</taxon>
        <taxon>Lacertibaenia</taxon>
        <taxon>Lacertidae</taxon>
        <taxon>Podarcis</taxon>
    </lineage>
</organism>
<dbReference type="GO" id="GO:0009897">
    <property type="term" value="C:external side of plasma membrane"/>
    <property type="evidence" value="ECO:0007669"/>
    <property type="project" value="TreeGrafter"/>
</dbReference>
<sequence>SWVPLSARWTQGLCCGCFPPPCHSFLIGIAEGSITVKQQKNDIVLYCEAEDKNLPISWRKDGNALNHGNSSLSLGDILDDPRGVFECSSARLQVFVRMCQNCIRLDVAAIMGILLASIVATFFLAVGVYCIAAGEPGRRSQASDKQTLLANEQLYQVSVCLWSVPSSPPWWCFPGQLLPSCEMRGLLHPRIH</sequence>
<dbReference type="GeneTree" id="ENSGT00940000153312"/>
<name>A0A670K8M2_PODMU</name>
<feature type="transmembrane region" description="Helical" evidence="2">
    <location>
        <begin position="107"/>
        <end position="132"/>
    </location>
</feature>
<dbReference type="Proteomes" id="UP000472272">
    <property type="component" value="Chromosome 15"/>
</dbReference>
<dbReference type="GO" id="GO:0045059">
    <property type="term" value="P:positive thymic T cell selection"/>
    <property type="evidence" value="ECO:0007669"/>
    <property type="project" value="TreeGrafter"/>
</dbReference>
<evidence type="ECO:0000256" key="1">
    <source>
        <dbReference type="ARBA" id="ARBA00023319"/>
    </source>
</evidence>
<dbReference type="SUPFAM" id="SSF48726">
    <property type="entry name" value="Immunoglobulin"/>
    <property type="match status" value="1"/>
</dbReference>
<evidence type="ECO:0000313" key="4">
    <source>
        <dbReference type="Ensembl" id="ENSPMRP00000032685.1"/>
    </source>
</evidence>
<evidence type="ECO:0000313" key="5">
    <source>
        <dbReference type="Proteomes" id="UP000472272"/>
    </source>
</evidence>
<accession>A0A670K8M2</accession>
<dbReference type="Pfam" id="PF16680">
    <property type="entry name" value="Ig_4"/>
    <property type="match status" value="1"/>
</dbReference>
<dbReference type="GO" id="GO:0042105">
    <property type="term" value="C:alpha-beta T cell receptor complex"/>
    <property type="evidence" value="ECO:0007669"/>
    <property type="project" value="TreeGrafter"/>
</dbReference>
<reference evidence="4 5" key="1">
    <citation type="journal article" date="2019" name="Proc. Natl. Acad. Sci. U.S.A.">
        <title>Regulatory changes in pterin and carotenoid genes underlie balanced color polymorphisms in the wall lizard.</title>
        <authorList>
            <person name="Andrade P."/>
            <person name="Pinho C."/>
            <person name="Perez I de Lanuza G."/>
            <person name="Afonso S."/>
            <person name="Brejcha J."/>
            <person name="Rubin C.J."/>
            <person name="Wallerman O."/>
            <person name="Pereira P."/>
            <person name="Sabatino S.J."/>
            <person name="Bellati A."/>
            <person name="Pellitteri-Rosa D."/>
            <person name="Bosakova Z."/>
            <person name="Bunikis I."/>
            <person name="Carretero M.A."/>
            <person name="Feiner N."/>
            <person name="Marsik P."/>
            <person name="Pauperio F."/>
            <person name="Salvi D."/>
            <person name="Soler L."/>
            <person name="While G.M."/>
            <person name="Uller T."/>
            <person name="Font E."/>
            <person name="Andersson L."/>
            <person name="Carneiro M."/>
        </authorList>
    </citation>
    <scope>NUCLEOTIDE SEQUENCE</scope>
</reference>
<keyword evidence="5" id="KW-1185">Reference proteome</keyword>
<dbReference type="InterPro" id="IPR036179">
    <property type="entry name" value="Ig-like_dom_sf"/>
</dbReference>
<reference evidence="4" key="2">
    <citation type="submission" date="2025-08" db="UniProtKB">
        <authorList>
            <consortium name="Ensembl"/>
        </authorList>
    </citation>
    <scope>IDENTIFICATION</scope>
</reference>
<proteinExistence type="predicted"/>
<protein>
    <recommendedName>
        <fullName evidence="3">Ig-like domain-containing protein</fullName>
    </recommendedName>
</protein>
<evidence type="ECO:0000259" key="3">
    <source>
        <dbReference type="PROSITE" id="PS50835"/>
    </source>
</evidence>